<reference evidence="4 5" key="1">
    <citation type="journal article" date="2019" name="Emerg. Microbes Infect.">
        <title>Comprehensive subspecies identification of 175 nontuberculous mycobacteria species based on 7547 genomic profiles.</title>
        <authorList>
            <person name="Matsumoto Y."/>
            <person name="Kinjo T."/>
            <person name="Motooka D."/>
            <person name="Nabeya D."/>
            <person name="Jung N."/>
            <person name="Uechi K."/>
            <person name="Horii T."/>
            <person name="Iida T."/>
            <person name="Fujita J."/>
            <person name="Nakamura S."/>
        </authorList>
    </citation>
    <scope>NUCLEOTIDE SEQUENCE [LARGE SCALE GENOMIC DNA]</scope>
    <source>
        <strain evidence="4 5">JCM 13573</strain>
    </source>
</reference>
<feature type="transmembrane region" description="Helical" evidence="2">
    <location>
        <begin position="85"/>
        <end position="107"/>
    </location>
</feature>
<evidence type="ECO:0000313" key="5">
    <source>
        <dbReference type="Proteomes" id="UP000465306"/>
    </source>
</evidence>
<dbReference type="Proteomes" id="UP000465306">
    <property type="component" value="Unassembled WGS sequence"/>
</dbReference>
<dbReference type="InterPro" id="IPR018392">
    <property type="entry name" value="LysM"/>
</dbReference>
<feature type="compositionally biased region" description="Low complexity" evidence="1">
    <location>
        <begin position="59"/>
        <end position="68"/>
    </location>
</feature>
<feature type="domain" description="LysM" evidence="3">
    <location>
        <begin position="132"/>
        <end position="181"/>
    </location>
</feature>
<feature type="region of interest" description="Disordered" evidence="1">
    <location>
        <begin position="1"/>
        <end position="76"/>
    </location>
</feature>
<dbReference type="InterPro" id="IPR036779">
    <property type="entry name" value="LysM_dom_sf"/>
</dbReference>
<sequence length="183" mass="19167">MVEHTSDKKSTGGLEMTMIYTDPSRMPNGHRVLSRPITRPLNEPSACRSGQVRSRRPASSRPAGAPMRYRGTGVAMSTAPHRRRAVSVATTIGLAVLAGLITLWLGLIADFGGAMNNQSGDTSSRVPDSLAVVRVEPGESLQDVAARVAPGAPARQVAEEIRDLNGLTSSTVSAGQTLIAPVG</sequence>
<organism evidence="4 5">
    <name type="scientific">Mycobacterium kubicae</name>
    <dbReference type="NCBI Taxonomy" id="120959"/>
    <lineage>
        <taxon>Bacteria</taxon>
        <taxon>Bacillati</taxon>
        <taxon>Actinomycetota</taxon>
        <taxon>Actinomycetes</taxon>
        <taxon>Mycobacteriales</taxon>
        <taxon>Mycobacteriaceae</taxon>
        <taxon>Mycobacterium</taxon>
        <taxon>Mycobacterium simiae complex</taxon>
    </lineage>
</organism>
<comment type="caution">
    <text evidence="4">The sequence shown here is derived from an EMBL/GenBank/DDBJ whole genome shotgun (WGS) entry which is preliminary data.</text>
</comment>
<evidence type="ECO:0000313" key="4">
    <source>
        <dbReference type="EMBL" id="GFG64340.1"/>
    </source>
</evidence>
<keyword evidence="2" id="KW-0812">Transmembrane</keyword>
<dbReference type="Gene3D" id="3.10.350.10">
    <property type="entry name" value="LysM domain"/>
    <property type="match status" value="1"/>
</dbReference>
<dbReference type="EMBL" id="BLKU01000003">
    <property type="protein sequence ID" value="GFG64340.1"/>
    <property type="molecule type" value="Genomic_DNA"/>
</dbReference>
<dbReference type="Pfam" id="PF01476">
    <property type="entry name" value="LysM"/>
    <property type="match status" value="1"/>
</dbReference>
<keyword evidence="5" id="KW-1185">Reference proteome</keyword>
<protein>
    <submittedName>
        <fullName evidence="4">Membrane protein</fullName>
    </submittedName>
</protein>
<feature type="compositionally biased region" description="Basic and acidic residues" evidence="1">
    <location>
        <begin position="1"/>
        <end position="10"/>
    </location>
</feature>
<dbReference type="SMART" id="SM00257">
    <property type="entry name" value="LysM"/>
    <property type="match status" value="1"/>
</dbReference>
<keyword evidence="2" id="KW-1133">Transmembrane helix</keyword>
<name>A0ABQ1BKX2_9MYCO</name>
<evidence type="ECO:0000259" key="3">
    <source>
        <dbReference type="SMART" id="SM00257"/>
    </source>
</evidence>
<accession>A0ABQ1BKX2</accession>
<proteinExistence type="predicted"/>
<evidence type="ECO:0000256" key="2">
    <source>
        <dbReference type="SAM" id="Phobius"/>
    </source>
</evidence>
<keyword evidence="2" id="KW-0472">Membrane</keyword>
<evidence type="ECO:0000256" key="1">
    <source>
        <dbReference type="SAM" id="MobiDB-lite"/>
    </source>
</evidence>
<gene>
    <name evidence="4" type="ORF">MKUB_18300</name>
</gene>